<dbReference type="InterPro" id="IPR001173">
    <property type="entry name" value="Glyco_trans_2-like"/>
</dbReference>
<dbReference type="PANTHER" id="PTHR22916:SF3">
    <property type="entry name" value="UDP-GLCNAC:BETAGAL BETA-1,3-N-ACETYLGLUCOSAMINYLTRANSFERASE-LIKE PROTEIN 1"/>
    <property type="match status" value="1"/>
</dbReference>
<comment type="caution">
    <text evidence="2">The sequence shown here is derived from an EMBL/GenBank/DDBJ whole genome shotgun (WGS) entry which is preliminary data.</text>
</comment>
<evidence type="ECO:0000313" key="2">
    <source>
        <dbReference type="EMBL" id="MEC4722622.1"/>
    </source>
</evidence>
<dbReference type="EC" id="2.4.-.-" evidence="2"/>
<dbReference type="EMBL" id="JAWIIV010000033">
    <property type="protein sequence ID" value="MEC4722622.1"/>
    <property type="molecule type" value="Genomic_DNA"/>
</dbReference>
<keyword evidence="2" id="KW-0808">Transferase</keyword>
<name>A0ABU6JHE5_9BURK</name>
<dbReference type="Pfam" id="PF00535">
    <property type="entry name" value="Glycos_transf_2"/>
    <property type="match status" value="1"/>
</dbReference>
<dbReference type="Proteomes" id="UP001352263">
    <property type="component" value="Unassembled WGS sequence"/>
</dbReference>
<evidence type="ECO:0000259" key="1">
    <source>
        <dbReference type="Pfam" id="PF00535"/>
    </source>
</evidence>
<gene>
    <name evidence="2" type="ORF">RY831_25990</name>
</gene>
<dbReference type="InterPro" id="IPR029044">
    <property type="entry name" value="Nucleotide-diphossugar_trans"/>
</dbReference>
<dbReference type="RefSeq" id="WP_326509292.1">
    <property type="nucleotide sequence ID" value="NZ_JAWIIV010000033.1"/>
</dbReference>
<dbReference type="SUPFAM" id="SSF53448">
    <property type="entry name" value="Nucleotide-diphospho-sugar transferases"/>
    <property type="match status" value="1"/>
</dbReference>
<dbReference type="GO" id="GO:0016757">
    <property type="term" value="F:glycosyltransferase activity"/>
    <property type="evidence" value="ECO:0007669"/>
    <property type="project" value="UniProtKB-KW"/>
</dbReference>
<feature type="domain" description="Glycosyltransferase 2-like" evidence="1">
    <location>
        <begin position="49"/>
        <end position="163"/>
    </location>
</feature>
<keyword evidence="3" id="KW-1185">Reference proteome</keyword>
<dbReference type="Gene3D" id="3.90.550.10">
    <property type="entry name" value="Spore Coat Polysaccharide Biosynthesis Protein SpsA, Chain A"/>
    <property type="match status" value="1"/>
</dbReference>
<organism evidence="2 3">
    <name type="scientific">Noviherbaspirillum album</name>
    <dbReference type="NCBI Taxonomy" id="3080276"/>
    <lineage>
        <taxon>Bacteria</taxon>
        <taxon>Pseudomonadati</taxon>
        <taxon>Pseudomonadota</taxon>
        <taxon>Betaproteobacteria</taxon>
        <taxon>Burkholderiales</taxon>
        <taxon>Oxalobacteraceae</taxon>
        <taxon>Noviherbaspirillum</taxon>
    </lineage>
</organism>
<accession>A0ABU6JHE5</accession>
<sequence length="329" mass="36708">MGSQAFRLMRQAWNRRSTSIHSLSGKQGLLCLIALMRVYTVRTRSKKISFITATFRQPIRLKRAISSLLAQANPNWEMVISPDDGENYEHFSQYDHRIRVVSTAEKHTGAGMARNRGRAIASGDYIAVLDDDDLVTKTFVHDVLQALESAHTVTVPTAYVRENGHLIREVGAGHSEIDIPRFSRELGSMHVISEQRVHQPWRDCFAEDVLHTCIAIANAGGKIPVVDSTRYVGIVRQDSTCTTRRDIGPEYERLIRLGFPDLPGQAASDIRRLFEYRHKTNTAFEESAIKATGYHEILSSLDLVSGTKSTKPALDLSAVNVSLPRAVSP</sequence>
<protein>
    <submittedName>
        <fullName evidence="2">Glycosyltransferase family 2 protein</fullName>
        <ecNumber evidence="2">2.4.-.-</ecNumber>
    </submittedName>
</protein>
<dbReference type="PANTHER" id="PTHR22916">
    <property type="entry name" value="GLYCOSYLTRANSFERASE"/>
    <property type="match status" value="1"/>
</dbReference>
<proteinExistence type="predicted"/>
<reference evidence="2 3" key="1">
    <citation type="submission" date="2023-10" db="EMBL/GenBank/DDBJ databases">
        <title>Noviherbaspirillum sp. CPCC 100848 genome assembly.</title>
        <authorList>
            <person name="Li X.Y."/>
            <person name="Fang X.M."/>
        </authorList>
    </citation>
    <scope>NUCLEOTIDE SEQUENCE [LARGE SCALE GENOMIC DNA]</scope>
    <source>
        <strain evidence="2 3">CPCC 100848</strain>
    </source>
</reference>
<evidence type="ECO:0000313" key="3">
    <source>
        <dbReference type="Proteomes" id="UP001352263"/>
    </source>
</evidence>
<keyword evidence="2" id="KW-0328">Glycosyltransferase</keyword>